<name>A0A5J9T7M0_9POAL</name>
<protein>
    <recommendedName>
        <fullName evidence="6">F-box domain-containing protein</fullName>
    </recommendedName>
</protein>
<dbReference type="PANTHER" id="PTHR32141">
    <property type="match status" value="1"/>
</dbReference>
<evidence type="ECO:0000313" key="4">
    <source>
        <dbReference type="EMBL" id="TVU07264.1"/>
    </source>
</evidence>
<evidence type="ECO:0008006" key="6">
    <source>
        <dbReference type="Google" id="ProtNLM"/>
    </source>
</evidence>
<dbReference type="AlphaFoldDB" id="A0A5J9T7M0"/>
<dbReference type="CDD" id="cd22160">
    <property type="entry name" value="F-box_AtFBL13-like"/>
    <property type="match status" value="1"/>
</dbReference>
<evidence type="ECO:0000259" key="2">
    <source>
        <dbReference type="Pfam" id="PF08387"/>
    </source>
</evidence>
<feature type="domain" description="F-box/LRR-repeat protein 15/At3g58940/PEG3-like LRR" evidence="3">
    <location>
        <begin position="169"/>
        <end position="394"/>
    </location>
</feature>
<sequence length="566" mass="63153">MAYQAAPPFMDRDSLSVARERGMDSQQLRALMSDVLSCIHHSLPDPPISAKARLAALAEPDGCGGADLFSLLPDALLGNIVSRLPVKDAARTAVLSRRWRPIWLSAPLALVDAHLLPAGGSDEIPSHLERADSDAVAAAVSRILAAHPGPIRSAHLTRSYMDLYRDQVVRWLQHLAVKGVQELVLINRPWPLDLDKPIPTTFFSMAALTRLYLGYWRFPDTAGLPRGASFPHLRELRLYGVFINSRDIHFVLARSPVLAILCFQGHISPLRLRLVSHSLRCVQIVGSDLESIDVVDTPLLERLLLPMNLTIDRSSSRIKIGYAPLLRLFGCLETAKHVLQIGNTVIKAGTVINPSAMVASVKTLDLKVRFSVRNDVKMLQSFLRCFPNVETLHIHSKKTTESTGRLNLKFWQESGAIECIKSHISVMPFYDFRGERSELAFLKFFVENAQMLKYLVIVLAKGCFSSMAEASAKVKIVFTGKRAIECCSLVICESAYPEDDIPWNFQKSCDFSCRDPFGFIHRRPFGISRMVLSTKTTESTGRLKLKFWQESSAFECIASHVNVMAF</sequence>
<evidence type="ECO:0000259" key="3">
    <source>
        <dbReference type="Pfam" id="PF24758"/>
    </source>
</evidence>
<accession>A0A5J9T7M0</accession>
<dbReference type="Gramene" id="TVU07264">
    <property type="protein sequence ID" value="TVU07264"/>
    <property type="gene ID" value="EJB05_47312"/>
</dbReference>
<dbReference type="Pfam" id="PF00646">
    <property type="entry name" value="F-box"/>
    <property type="match status" value="1"/>
</dbReference>
<dbReference type="PANTHER" id="PTHR32141:SF41">
    <property type="entry name" value="OS04G0208600 PROTEIN"/>
    <property type="match status" value="1"/>
</dbReference>
<dbReference type="InterPro" id="IPR055302">
    <property type="entry name" value="F-box_dom-containing"/>
</dbReference>
<dbReference type="InterPro" id="IPR036047">
    <property type="entry name" value="F-box-like_dom_sf"/>
</dbReference>
<dbReference type="OrthoDB" id="629734at2759"/>
<keyword evidence="5" id="KW-1185">Reference proteome</keyword>
<dbReference type="InterPro" id="IPR001810">
    <property type="entry name" value="F-box_dom"/>
</dbReference>
<dbReference type="Gene3D" id="1.20.1280.50">
    <property type="match status" value="1"/>
</dbReference>
<proteinExistence type="predicted"/>
<dbReference type="InterPro" id="IPR055411">
    <property type="entry name" value="LRR_FXL15/At3g58940/PEG3-like"/>
</dbReference>
<reference evidence="4 5" key="1">
    <citation type="journal article" date="2019" name="Sci. Rep.">
        <title>A high-quality genome of Eragrostis curvula grass provides insights into Poaceae evolution and supports new strategies to enhance forage quality.</title>
        <authorList>
            <person name="Carballo J."/>
            <person name="Santos B.A.C.M."/>
            <person name="Zappacosta D."/>
            <person name="Garbus I."/>
            <person name="Selva J.P."/>
            <person name="Gallo C.A."/>
            <person name="Diaz A."/>
            <person name="Albertini E."/>
            <person name="Caccamo M."/>
            <person name="Echenique V."/>
        </authorList>
    </citation>
    <scope>NUCLEOTIDE SEQUENCE [LARGE SCALE GENOMIC DNA]</scope>
    <source>
        <strain evidence="5">cv. Victoria</strain>
        <tissue evidence="4">Leaf</tissue>
    </source>
</reference>
<comment type="caution">
    <text evidence="4">The sequence shown here is derived from an EMBL/GenBank/DDBJ whole genome shotgun (WGS) entry which is preliminary data.</text>
</comment>
<dbReference type="Proteomes" id="UP000324897">
    <property type="component" value="Unassembled WGS sequence"/>
</dbReference>
<evidence type="ECO:0000313" key="5">
    <source>
        <dbReference type="Proteomes" id="UP000324897"/>
    </source>
</evidence>
<dbReference type="Pfam" id="PF24758">
    <property type="entry name" value="LRR_At5g56370"/>
    <property type="match status" value="1"/>
</dbReference>
<dbReference type="EMBL" id="RWGY01000045">
    <property type="protein sequence ID" value="TVU07264.1"/>
    <property type="molecule type" value="Genomic_DNA"/>
</dbReference>
<dbReference type="SUPFAM" id="SSF52047">
    <property type="entry name" value="RNI-like"/>
    <property type="match status" value="1"/>
</dbReference>
<dbReference type="InterPro" id="IPR006566">
    <property type="entry name" value="FBD"/>
</dbReference>
<feature type="non-terminal residue" evidence="4">
    <location>
        <position position="1"/>
    </location>
</feature>
<dbReference type="SUPFAM" id="SSF81383">
    <property type="entry name" value="F-box domain"/>
    <property type="match status" value="1"/>
</dbReference>
<dbReference type="Pfam" id="PF08387">
    <property type="entry name" value="FBD"/>
    <property type="match status" value="1"/>
</dbReference>
<dbReference type="InterPro" id="IPR053781">
    <property type="entry name" value="F-box_AtFBL13-like"/>
</dbReference>
<feature type="domain" description="FBD" evidence="2">
    <location>
        <begin position="412"/>
        <end position="457"/>
    </location>
</feature>
<organism evidence="4 5">
    <name type="scientific">Eragrostis curvula</name>
    <name type="common">weeping love grass</name>
    <dbReference type="NCBI Taxonomy" id="38414"/>
    <lineage>
        <taxon>Eukaryota</taxon>
        <taxon>Viridiplantae</taxon>
        <taxon>Streptophyta</taxon>
        <taxon>Embryophyta</taxon>
        <taxon>Tracheophyta</taxon>
        <taxon>Spermatophyta</taxon>
        <taxon>Magnoliopsida</taxon>
        <taxon>Liliopsida</taxon>
        <taxon>Poales</taxon>
        <taxon>Poaceae</taxon>
        <taxon>PACMAD clade</taxon>
        <taxon>Chloridoideae</taxon>
        <taxon>Eragrostideae</taxon>
        <taxon>Eragrostidinae</taxon>
        <taxon>Eragrostis</taxon>
    </lineage>
</organism>
<gene>
    <name evidence="4" type="ORF">EJB05_47312</name>
</gene>
<feature type="domain" description="F-box" evidence="1">
    <location>
        <begin position="69"/>
        <end position="105"/>
    </location>
</feature>
<evidence type="ECO:0000259" key="1">
    <source>
        <dbReference type="Pfam" id="PF00646"/>
    </source>
</evidence>